<name>A0A9P7J2D5_9AGAM</name>
<feature type="chain" id="PRO_5040308840" evidence="1">
    <location>
        <begin position="17"/>
        <end position="133"/>
    </location>
</feature>
<dbReference type="GeneID" id="64593550"/>
<keyword evidence="3" id="KW-1185">Reference proteome</keyword>
<feature type="signal peptide" evidence="1">
    <location>
        <begin position="1"/>
        <end position="16"/>
    </location>
</feature>
<comment type="caution">
    <text evidence="2">The sequence shown here is derived from an EMBL/GenBank/DDBJ whole genome shotgun (WGS) entry which is preliminary data.</text>
</comment>
<evidence type="ECO:0000313" key="2">
    <source>
        <dbReference type="EMBL" id="KAG1799202.1"/>
    </source>
</evidence>
<dbReference type="AlphaFoldDB" id="A0A9P7J2D5"/>
<keyword evidence="1" id="KW-0732">Signal</keyword>
<reference evidence="2" key="1">
    <citation type="journal article" date="2020" name="New Phytol.">
        <title>Comparative genomics reveals dynamic genome evolution in host specialist ectomycorrhizal fungi.</title>
        <authorList>
            <person name="Lofgren L.A."/>
            <person name="Nguyen N.H."/>
            <person name="Vilgalys R."/>
            <person name="Ruytinx J."/>
            <person name="Liao H.L."/>
            <person name="Branco S."/>
            <person name="Kuo A."/>
            <person name="LaButti K."/>
            <person name="Lipzen A."/>
            <person name="Andreopoulos W."/>
            <person name="Pangilinan J."/>
            <person name="Riley R."/>
            <person name="Hundley H."/>
            <person name="Na H."/>
            <person name="Barry K."/>
            <person name="Grigoriev I.V."/>
            <person name="Stajich J.E."/>
            <person name="Kennedy P.G."/>
        </authorList>
    </citation>
    <scope>NUCLEOTIDE SEQUENCE</scope>
    <source>
        <strain evidence="2">S12</strain>
    </source>
</reference>
<accession>A0A9P7J2D5</accession>
<evidence type="ECO:0000313" key="3">
    <source>
        <dbReference type="Proteomes" id="UP000719766"/>
    </source>
</evidence>
<dbReference type="Proteomes" id="UP000719766">
    <property type="component" value="Unassembled WGS sequence"/>
</dbReference>
<dbReference type="RefSeq" id="XP_041163601.1">
    <property type="nucleotide sequence ID" value="XM_041299786.1"/>
</dbReference>
<proteinExistence type="predicted"/>
<sequence length="133" mass="14920">MYWLTCLILFTSPGLCFNCEIGATDMGKIKVAAQTFVTIPLEPQLQPLYRDAASACHMQYLLERTQEVLDGVRQIGKIPVVDDIAMWFDILGTVLDGEIKQDDILLIDCSGAYSVTALYRWVIIALSRWCNSV</sequence>
<organism evidence="2 3">
    <name type="scientific">Suillus plorans</name>
    <dbReference type="NCBI Taxonomy" id="116603"/>
    <lineage>
        <taxon>Eukaryota</taxon>
        <taxon>Fungi</taxon>
        <taxon>Dikarya</taxon>
        <taxon>Basidiomycota</taxon>
        <taxon>Agaricomycotina</taxon>
        <taxon>Agaricomycetes</taxon>
        <taxon>Agaricomycetidae</taxon>
        <taxon>Boletales</taxon>
        <taxon>Suillineae</taxon>
        <taxon>Suillaceae</taxon>
        <taxon>Suillus</taxon>
    </lineage>
</organism>
<evidence type="ECO:0000256" key="1">
    <source>
        <dbReference type="SAM" id="SignalP"/>
    </source>
</evidence>
<dbReference type="OrthoDB" id="3261594at2759"/>
<gene>
    <name evidence="2" type="ORF">HD556DRAFT_1305455</name>
</gene>
<dbReference type="EMBL" id="JABBWE010000011">
    <property type="protein sequence ID" value="KAG1799202.1"/>
    <property type="molecule type" value="Genomic_DNA"/>
</dbReference>
<protein>
    <submittedName>
        <fullName evidence="2">Uncharacterized protein</fullName>
    </submittedName>
</protein>